<dbReference type="InterPro" id="IPR012334">
    <property type="entry name" value="Pectin_lyas_fold"/>
</dbReference>
<keyword evidence="3" id="KW-1185">Reference proteome</keyword>
<dbReference type="Pfam" id="PF12708">
    <property type="entry name" value="Pect-lyase_RHGA_epim"/>
    <property type="match status" value="2"/>
</dbReference>
<dbReference type="PANTHER" id="PTHR33928">
    <property type="entry name" value="POLYGALACTURONASE QRT3"/>
    <property type="match status" value="1"/>
</dbReference>
<dbReference type="InterPro" id="IPR011050">
    <property type="entry name" value="Pectin_lyase_fold/virulence"/>
</dbReference>
<feature type="domain" description="Rhamnogalacturonase A/B/Epimerase-like pectate lyase" evidence="1">
    <location>
        <begin position="400"/>
        <end position="458"/>
    </location>
</feature>
<dbReference type="PANTHER" id="PTHR33928:SF2">
    <property type="entry name" value="PECTATE LYASE SUPERFAMILY PROTEIN DOMAIN-CONTAINING PROTEIN-RELATED"/>
    <property type="match status" value="1"/>
</dbReference>
<sequence>MSDTLGTTCSSPLQAGTASANAPFWLESIKHQGKPAFNSNPNYPVFRNVKDYGAKGDGVTDDTAAVNAAISYGDRCGQGCDSSTVTPAIVYFPYGTYLISSPIIAYYYTQIIGDAKPGRLPTLLAAANFNGIAVIDADPYIPGGGGAQWYINQNNFFRSVRNFRIDLTRMPAPATATGFHWQVSQATSLMNIVVDMSTAPGTNHQGIFMENGSGGFMGDLVFNGGRFGIWVGNQQFTVRNITVNNANTGIYASWSWGWTFQGVVINNCEVGFDLATGALRGETQTVGAEAIIDAVATNTPVFVRTSTASNGSLAGSIVLNNIRLVNVPTAVGVLGGATVLSGGTTTISSWAQGNIYSGTKGKYVQGPIQTPTKASCLLDSHGNIFGKTHPQYHDFGVDQFVSVKDNGAVGDGVTDDTAAIVNVLKKYAGCKIIFFDHGTYLVTNTITIPTGTQIVGEAWSVIMGGGSVFSDINNPRPVVRAGEPNSEGGLEITDMIFTTRGPAPGAVVLEWNVHEPAGHKGAAGMWDSHIRLGGALGTNLGSPQCRSQTSTGSNCFAAFLALHLTPASSAYLEGTWVWLADHDLDNDHAQITVYSGRGILSQSMGPVWMIGTAEHHTLYQYNLAGAQNHYLGLIQTETAYYQPSPPVPSPWTPRGDYYDPSFNSGQVQGWALRILDSNNILIYGAGLYSFFQNYDTTCVSSNNCQTQLLDVDTTSNVYIYSLSTVATTYQLSISETGVIEEASNANGFASTITAWTRY</sequence>
<evidence type="ECO:0000259" key="1">
    <source>
        <dbReference type="Pfam" id="PF12708"/>
    </source>
</evidence>
<feature type="domain" description="Rhamnogalacturonase A/B/Epimerase-like pectate lyase" evidence="1">
    <location>
        <begin position="46"/>
        <end position="273"/>
    </location>
</feature>
<name>A0A4Y7QIX1_9AGAM</name>
<organism evidence="2 3">
    <name type="scientific">Rickenella mellea</name>
    <dbReference type="NCBI Taxonomy" id="50990"/>
    <lineage>
        <taxon>Eukaryota</taxon>
        <taxon>Fungi</taxon>
        <taxon>Dikarya</taxon>
        <taxon>Basidiomycota</taxon>
        <taxon>Agaricomycotina</taxon>
        <taxon>Agaricomycetes</taxon>
        <taxon>Hymenochaetales</taxon>
        <taxon>Rickenellaceae</taxon>
        <taxon>Rickenella</taxon>
    </lineage>
</organism>
<dbReference type="InterPro" id="IPR024535">
    <property type="entry name" value="RHGA/B-epi-like_pectate_lyase"/>
</dbReference>
<dbReference type="InterPro" id="IPR039279">
    <property type="entry name" value="QRT3-like"/>
</dbReference>
<gene>
    <name evidence="2" type="ORF">BD410DRAFT_835595</name>
</gene>
<dbReference type="Gene3D" id="2.160.20.10">
    <property type="entry name" value="Single-stranded right-handed beta-helix, Pectin lyase-like"/>
    <property type="match status" value="2"/>
</dbReference>
<reference evidence="2 3" key="1">
    <citation type="submission" date="2018-06" db="EMBL/GenBank/DDBJ databases">
        <title>A transcriptomic atlas of mushroom development highlights an independent origin of complex multicellularity.</title>
        <authorList>
            <consortium name="DOE Joint Genome Institute"/>
            <person name="Krizsan K."/>
            <person name="Almasi E."/>
            <person name="Merenyi Z."/>
            <person name="Sahu N."/>
            <person name="Viragh M."/>
            <person name="Koszo T."/>
            <person name="Mondo S."/>
            <person name="Kiss B."/>
            <person name="Balint B."/>
            <person name="Kues U."/>
            <person name="Barry K."/>
            <person name="Hegedus J.C."/>
            <person name="Henrissat B."/>
            <person name="Johnson J."/>
            <person name="Lipzen A."/>
            <person name="Ohm R."/>
            <person name="Nagy I."/>
            <person name="Pangilinan J."/>
            <person name="Yan J."/>
            <person name="Xiong Y."/>
            <person name="Grigoriev I.V."/>
            <person name="Hibbett D.S."/>
            <person name="Nagy L.G."/>
        </authorList>
    </citation>
    <scope>NUCLEOTIDE SEQUENCE [LARGE SCALE GENOMIC DNA]</scope>
    <source>
        <strain evidence="2 3">SZMC22713</strain>
    </source>
</reference>
<dbReference type="FunFam" id="2.160.20.10:FF:000049">
    <property type="entry name" value="Putative exo-beta-1,3-glucanase"/>
    <property type="match status" value="1"/>
</dbReference>
<dbReference type="STRING" id="50990.A0A4Y7QIX1"/>
<dbReference type="CDD" id="cd23668">
    <property type="entry name" value="GH55_beta13glucanase-like"/>
    <property type="match status" value="1"/>
</dbReference>
<dbReference type="AlphaFoldDB" id="A0A4Y7QIX1"/>
<protein>
    <submittedName>
        <fullName evidence="2">Exo-beta-1,3-glucanase</fullName>
    </submittedName>
</protein>
<dbReference type="VEuPathDB" id="FungiDB:BD410DRAFT_835595"/>
<evidence type="ECO:0000313" key="3">
    <source>
        <dbReference type="Proteomes" id="UP000294933"/>
    </source>
</evidence>
<dbReference type="OrthoDB" id="1046782at2759"/>
<dbReference type="GO" id="GO:0004650">
    <property type="term" value="F:polygalacturonase activity"/>
    <property type="evidence" value="ECO:0007669"/>
    <property type="project" value="InterPro"/>
</dbReference>
<accession>A0A4Y7QIX1</accession>
<dbReference type="SUPFAM" id="SSF51126">
    <property type="entry name" value="Pectin lyase-like"/>
    <property type="match status" value="2"/>
</dbReference>
<proteinExistence type="predicted"/>
<dbReference type="Proteomes" id="UP000294933">
    <property type="component" value="Unassembled WGS sequence"/>
</dbReference>
<evidence type="ECO:0000313" key="2">
    <source>
        <dbReference type="EMBL" id="TDL27296.1"/>
    </source>
</evidence>
<dbReference type="EMBL" id="ML170159">
    <property type="protein sequence ID" value="TDL27296.1"/>
    <property type="molecule type" value="Genomic_DNA"/>
</dbReference>